<dbReference type="GO" id="GO:0042448">
    <property type="term" value="P:progesterone metabolic process"/>
    <property type="evidence" value="ECO:0007669"/>
    <property type="project" value="TreeGrafter"/>
</dbReference>
<dbReference type="STRING" id="7574.A0A1S3H376"/>
<protein>
    <submittedName>
        <fullName evidence="9">Cytochrome P450 1A4-like</fullName>
    </submittedName>
</protein>
<dbReference type="GO" id="GO:0005506">
    <property type="term" value="F:iron ion binding"/>
    <property type="evidence" value="ECO:0007669"/>
    <property type="project" value="InterPro"/>
</dbReference>
<evidence type="ECO:0000313" key="8">
    <source>
        <dbReference type="Proteomes" id="UP000085678"/>
    </source>
</evidence>
<evidence type="ECO:0000256" key="2">
    <source>
        <dbReference type="ARBA" id="ARBA00022617"/>
    </source>
</evidence>
<evidence type="ECO:0000256" key="1">
    <source>
        <dbReference type="ARBA" id="ARBA00010617"/>
    </source>
</evidence>
<keyword evidence="3" id="KW-0479">Metal-binding</keyword>
<dbReference type="PRINTS" id="PR00463">
    <property type="entry name" value="EP450I"/>
</dbReference>
<dbReference type="GO" id="GO:0042446">
    <property type="term" value="P:hormone biosynthetic process"/>
    <property type="evidence" value="ECO:0007669"/>
    <property type="project" value="TreeGrafter"/>
</dbReference>
<accession>A0A1S3H376</accession>
<keyword evidence="6" id="KW-0503">Monooxygenase</keyword>
<keyword evidence="4" id="KW-0560">Oxidoreductase</keyword>
<evidence type="ECO:0000313" key="9">
    <source>
        <dbReference type="RefSeq" id="XP_013380585.1"/>
    </source>
</evidence>
<dbReference type="PANTHER" id="PTHR24289">
    <property type="entry name" value="STEROID 17-ALPHA-HYDROXYLASE/17,20 LYASE"/>
    <property type="match status" value="1"/>
</dbReference>
<sequence length="196" mass="22293">MDIINVCAWPNVQTALVGTFVFLLVMTYLRRKRYRLPPGPPQLPILGNYFAFSKDVRLFTVFAEMEKKYGDIFTVNFGFGHNSIVVSSVDLVNELLVEKSEEFAGRDTSLWSLYLISGGYKDIAFSDHGPVWTLQKKMAVKVIRSYVFSGKLDCLAKSAFEEVAPLLSKQPEPLDVDIYINLLIYNMICRISFGKR</sequence>
<proteinExistence type="inferred from homology"/>
<dbReference type="GO" id="GO:0020037">
    <property type="term" value="F:heme binding"/>
    <property type="evidence" value="ECO:0007669"/>
    <property type="project" value="InterPro"/>
</dbReference>
<dbReference type="SUPFAM" id="SSF48264">
    <property type="entry name" value="Cytochrome P450"/>
    <property type="match status" value="1"/>
</dbReference>
<feature type="transmembrane region" description="Helical" evidence="7">
    <location>
        <begin position="12"/>
        <end position="29"/>
    </location>
</feature>
<dbReference type="GO" id="GO:0004508">
    <property type="term" value="F:steroid 17-alpha-monooxygenase activity"/>
    <property type="evidence" value="ECO:0007669"/>
    <property type="project" value="TreeGrafter"/>
</dbReference>
<gene>
    <name evidence="9" type="primary">LOC106151743</name>
</gene>
<dbReference type="Pfam" id="PF00067">
    <property type="entry name" value="p450"/>
    <property type="match status" value="1"/>
</dbReference>
<evidence type="ECO:0000256" key="4">
    <source>
        <dbReference type="ARBA" id="ARBA00023002"/>
    </source>
</evidence>
<dbReference type="InterPro" id="IPR001128">
    <property type="entry name" value="Cyt_P450"/>
</dbReference>
<dbReference type="AlphaFoldDB" id="A0A1S3H376"/>
<evidence type="ECO:0000256" key="3">
    <source>
        <dbReference type="ARBA" id="ARBA00022723"/>
    </source>
</evidence>
<dbReference type="InterPro" id="IPR036396">
    <property type="entry name" value="Cyt_P450_sf"/>
</dbReference>
<reference evidence="9" key="1">
    <citation type="submission" date="2025-08" db="UniProtKB">
        <authorList>
            <consortium name="RefSeq"/>
        </authorList>
    </citation>
    <scope>IDENTIFICATION</scope>
    <source>
        <tissue evidence="9">Gonads</tissue>
    </source>
</reference>
<dbReference type="KEGG" id="lak:106151743"/>
<dbReference type="RefSeq" id="XP_013380585.1">
    <property type="nucleotide sequence ID" value="XM_013525131.1"/>
</dbReference>
<organism evidence="8 9">
    <name type="scientific">Lingula anatina</name>
    <name type="common">Brachiopod</name>
    <name type="synonym">Lingula unguis</name>
    <dbReference type="NCBI Taxonomy" id="7574"/>
    <lineage>
        <taxon>Eukaryota</taxon>
        <taxon>Metazoa</taxon>
        <taxon>Spiralia</taxon>
        <taxon>Lophotrochozoa</taxon>
        <taxon>Brachiopoda</taxon>
        <taxon>Linguliformea</taxon>
        <taxon>Lingulata</taxon>
        <taxon>Lingulida</taxon>
        <taxon>Linguloidea</taxon>
        <taxon>Lingulidae</taxon>
        <taxon>Lingula</taxon>
    </lineage>
</organism>
<evidence type="ECO:0000256" key="6">
    <source>
        <dbReference type="ARBA" id="ARBA00023033"/>
    </source>
</evidence>
<comment type="similarity">
    <text evidence="1">Belongs to the cytochrome P450 family.</text>
</comment>
<dbReference type="Proteomes" id="UP000085678">
    <property type="component" value="Unplaced"/>
</dbReference>
<evidence type="ECO:0000256" key="7">
    <source>
        <dbReference type="SAM" id="Phobius"/>
    </source>
</evidence>
<evidence type="ECO:0000256" key="5">
    <source>
        <dbReference type="ARBA" id="ARBA00023004"/>
    </source>
</evidence>
<dbReference type="Gene3D" id="1.10.630.10">
    <property type="entry name" value="Cytochrome P450"/>
    <property type="match status" value="1"/>
</dbReference>
<dbReference type="OrthoDB" id="6156005at2759"/>
<dbReference type="PANTHER" id="PTHR24289:SF1">
    <property type="entry name" value="STEROID 17-ALPHA-HYDROXYLASE_17,20 LYASE"/>
    <property type="match status" value="1"/>
</dbReference>
<keyword evidence="8" id="KW-1185">Reference proteome</keyword>
<keyword evidence="7" id="KW-0812">Transmembrane</keyword>
<keyword evidence="7" id="KW-1133">Transmembrane helix</keyword>
<dbReference type="GeneID" id="106151743"/>
<keyword evidence="5" id="KW-0408">Iron</keyword>
<keyword evidence="7" id="KW-0472">Membrane</keyword>
<name>A0A1S3H376_LINAN</name>
<dbReference type="InterPro" id="IPR002401">
    <property type="entry name" value="Cyt_P450_E_grp-I"/>
</dbReference>
<keyword evidence="2" id="KW-0349">Heme</keyword>
<dbReference type="InParanoid" id="A0A1S3H376"/>